<dbReference type="AlphaFoldDB" id="A0A256FRY8"/>
<evidence type="ECO:0000256" key="2">
    <source>
        <dbReference type="SAM" id="SignalP"/>
    </source>
</evidence>
<keyword evidence="2" id="KW-0732">Signal</keyword>
<dbReference type="EMBL" id="NNRJ01000031">
    <property type="protein sequence ID" value="OYR17607.1"/>
    <property type="molecule type" value="Genomic_DNA"/>
</dbReference>
<dbReference type="RefSeq" id="WP_094507484.1">
    <property type="nucleotide sequence ID" value="NZ_JBHEEK010000023.1"/>
</dbReference>
<gene>
    <name evidence="3" type="ORF">CEV31_4334</name>
</gene>
<comment type="caution">
    <text evidence="3">The sequence shown here is derived from an EMBL/GenBank/DDBJ whole genome shotgun (WGS) entry which is preliminary data.</text>
</comment>
<keyword evidence="1" id="KW-0812">Transmembrane</keyword>
<feature type="signal peptide" evidence="2">
    <location>
        <begin position="1"/>
        <end position="25"/>
    </location>
</feature>
<proteinExistence type="predicted"/>
<accession>A0A256FRY8</accession>
<evidence type="ECO:0000256" key="1">
    <source>
        <dbReference type="SAM" id="Phobius"/>
    </source>
</evidence>
<keyword evidence="1" id="KW-0472">Membrane</keyword>
<feature type="transmembrane region" description="Helical" evidence="1">
    <location>
        <begin position="49"/>
        <end position="68"/>
    </location>
</feature>
<keyword evidence="4" id="KW-1185">Reference proteome</keyword>
<reference evidence="3 4" key="1">
    <citation type="submission" date="2017-07" db="EMBL/GenBank/DDBJ databases">
        <title>Phylogenetic study on the rhizospheric bacterium Ochrobactrum sp. A44.</title>
        <authorList>
            <person name="Krzyzanowska D.M."/>
            <person name="Ossowicki A."/>
            <person name="Rajewska M."/>
            <person name="Maciag T."/>
            <person name="Kaczynski Z."/>
            <person name="Czerwicka M."/>
            <person name="Jafra S."/>
        </authorList>
    </citation>
    <scope>NUCLEOTIDE SEQUENCE [LARGE SCALE GENOMIC DNA]</scope>
    <source>
        <strain evidence="3 4">DSM 7216</strain>
    </source>
</reference>
<name>A0A256FRY8_9HYPH</name>
<feature type="chain" id="PRO_5012038946" evidence="2">
    <location>
        <begin position="26"/>
        <end position="126"/>
    </location>
</feature>
<protein>
    <submittedName>
        <fullName evidence="3">Putative membrane protein</fullName>
    </submittedName>
</protein>
<organism evidence="3 4">
    <name type="scientific">Brucella thiophenivorans</name>
    <dbReference type="NCBI Taxonomy" id="571255"/>
    <lineage>
        <taxon>Bacteria</taxon>
        <taxon>Pseudomonadati</taxon>
        <taxon>Pseudomonadota</taxon>
        <taxon>Alphaproteobacteria</taxon>
        <taxon>Hyphomicrobiales</taxon>
        <taxon>Brucellaceae</taxon>
        <taxon>Brucella/Ochrobactrum group</taxon>
        <taxon>Brucella</taxon>
    </lineage>
</organism>
<dbReference type="OrthoDB" id="8446739at2"/>
<feature type="transmembrane region" description="Helical" evidence="1">
    <location>
        <begin position="80"/>
        <end position="101"/>
    </location>
</feature>
<dbReference type="Proteomes" id="UP000215590">
    <property type="component" value="Unassembled WGS sequence"/>
</dbReference>
<evidence type="ECO:0000313" key="4">
    <source>
        <dbReference type="Proteomes" id="UP000215590"/>
    </source>
</evidence>
<keyword evidence="1" id="KW-1133">Transmembrane helix</keyword>
<sequence length="126" mass="12831">MLARIKRLTLSSSLIVLGLSTAAYAQGGIGDVAKSLQTDSLGPMADLLGALAFMGGVVVAIIGLWMLFQHQKNPHNPNSSVGRAITAFIVAAGLIGIPSYLGVGVATFFGSGAETSSVDGTLRSIN</sequence>
<evidence type="ECO:0000313" key="3">
    <source>
        <dbReference type="EMBL" id="OYR17607.1"/>
    </source>
</evidence>